<reference evidence="4 5" key="1">
    <citation type="submission" date="2016-02" db="EMBL/GenBank/DDBJ databases">
        <title>Paenibacillus sp. LPB0068, isolated from Crassostrea gigas.</title>
        <authorList>
            <person name="Shin S.-K."/>
            <person name="Yi H."/>
        </authorList>
    </citation>
    <scope>NUCLEOTIDE SEQUENCE [LARGE SCALE GENOMIC DNA]</scope>
    <source>
        <strain evidence="4 5">LPB0068</strain>
    </source>
</reference>
<dbReference type="PANTHER" id="PTHR43540">
    <property type="entry name" value="PEROXYUREIDOACRYLATE/UREIDOACRYLATE AMIDOHYDROLASE-RELATED"/>
    <property type="match status" value="1"/>
</dbReference>
<feature type="domain" description="Isochorismatase-like" evidence="3">
    <location>
        <begin position="35"/>
        <end position="219"/>
    </location>
</feature>
<evidence type="ECO:0000313" key="4">
    <source>
        <dbReference type="EMBL" id="OAB76470.1"/>
    </source>
</evidence>
<dbReference type="Pfam" id="PF00857">
    <property type="entry name" value="Isochorismatase"/>
    <property type="match status" value="1"/>
</dbReference>
<accession>A0A167FEJ1</accession>
<evidence type="ECO:0000256" key="1">
    <source>
        <dbReference type="ARBA" id="ARBA00006336"/>
    </source>
</evidence>
<dbReference type="InterPro" id="IPR036380">
    <property type="entry name" value="Isochorismatase-like_sf"/>
</dbReference>
<dbReference type="GO" id="GO:0016787">
    <property type="term" value="F:hydrolase activity"/>
    <property type="evidence" value="ECO:0007669"/>
    <property type="project" value="UniProtKB-KW"/>
</dbReference>
<comment type="similarity">
    <text evidence="1">Belongs to the isochorismatase family.</text>
</comment>
<keyword evidence="5" id="KW-1185">Reference proteome</keyword>
<dbReference type="KEGG" id="pcx:LPB68_00125"/>
<evidence type="ECO:0000259" key="3">
    <source>
        <dbReference type="Pfam" id="PF00857"/>
    </source>
</evidence>
<dbReference type="InterPro" id="IPR000868">
    <property type="entry name" value="Isochorismatase-like_dom"/>
</dbReference>
<proteinExistence type="inferred from homology"/>
<dbReference type="Proteomes" id="UP000077134">
    <property type="component" value="Unassembled WGS sequence"/>
</dbReference>
<gene>
    <name evidence="4" type="ORF">PNBC_03405</name>
</gene>
<dbReference type="KEGG" id="pcx:LPB68_21335"/>
<dbReference type="InterPro" id="IPR050272">
    <property type="entry name" value="Isochorismatase-like_hydrls"/>
</dbReference>
<comment type="caution">
    <text evidence="4">The sequence shown here is derived from an EMBL/GenBank/DDBJ whole genome shotgun (WGS) entry which is preliminary data.</text>
</comment>
<name>A0A167FEJ1_9BACL</name>
<organism evidence="4 5">
    <name type="scientific">Paenibacillus crassostreae</name>
    <dbReference type="NCBI Taxonomy" id="1763538"/>
    <lineage>
        <taxon>Bacteria</taxon>
        <taxon>Bacillati</taxon>
        <taxon>Bacillota</taxon>
        <taxon>Bacilli</taxon>
        <taxon>Bacillales</taxon>
        <taxon>Paenibacillaceae</taxon>
        <taxon>Paenibacillus</taxon>
    </lineage>
</organism>
<dbReference type="AlphaFoldDB" id="A0A167FEJ1"/>
<dbReference type="PANTHER" id="PTHR43540:SF1">
    <property type="entry name" value="ISOCHORISMATASE HYDROLASE"/>
    <property type="match status" value="1"/>
</dbReference>
<keyword evidence="2" id="KW-0378">Hydrolase</keyword>
<dbReference type="STRING" id="1763538.LPB68_00125"/>
<dbReference type="OrthoDB" id="9785724at2"/>
<protein>
    <recommendedName>
        <fullName evidence="3">Isochorismatase-like domain-containing protein</fullName>
    </recommendedName>
</protein>
<dbReference type="EMBL" id="LSFN01000005">
    <property type="protein sequence ID" value="OAB76470.1"/>
    <property type="molecule type" value="Genomic_DNA"/>
</dbReference>
<dbReference type="RefSeq" id="WP_068655215.1">
    <property type="nucleotide sequence ID" value="NZ_CP017770.1"/>
</dbReference>
<evidence type="ECO:0000313" key="5">
    <source>
        <dbReference type="Proteomes" id="UP000077134"/>
    </source>
</evidence>
<dbReference type="SUPFAM" id="SSF52499">
    <property type="entry name" value="Isochorismatase-like hydrolases"/>
    <property type="match status" value="1"/>
</dbReference>
<sequence>MNIETIWKDLLLENDQEVIERGGFGKSRGLGCRPALLVVDPQPNYMGDRKPILEQIDEYPTGAGEVAWTALEKAEPVLKLFRELELPVIFTRQTSKYMQFDNFASKSTVGRSQYAEGHPHTDLVAEVELAPTDFVIDKGYASGFVGTPLVNYLTRLQVDTLIVCGGVTSGCVRAAVVDAASLNYKVAVLYECVFDRIELSHRVSLLDMWMKYADLLSVDQAMEYLSTHATQLMKEGC</sequence>
<dbReference type="Gene3D" id="3.40.50.850">
    <property type="entry name" value="Isochorismatase-like"/>
    <property type="match status" value="1"/>
</dbReference>
<evidence type="ECO:0000256" key="2">
    <source>
        <dbReference type="ARBA" id="ARBA00022801"/>
    </source>
</evidence>